<keyword evidence="5" id="KW-1185">Reference proteome</keyword>
<evidence type="ECO:0000313" key="4">
    <source>
        <dbReference type="EMBL" id="KAA9395506.1"/>
    </source>
</evidence>
<proteinExistence type="predicted"/>
<dbReference type="PANTHER" id="PTHR41259:SF1">
    <property type="entry name" value="DOUBLE-STRAND BREAK REPAIR RAD50 ATPASE, PUTATIVE-RELATED"/>
    <property type="match status" value="1"/>
</dbReference>
<dbReference type="OrthoDB" id="3177877at2"/>
<feature type="region of interest" description="Disordered" evidence="2">
    <location>
        <begin position="315"/>
        <end position="356"/>
    </location>
</feature>
<feature type="coiled-coil region" evidence="1">
    <location>
        <begin position="202"/>
        <end position="229"/>
    </location>
</feature>
<evidence type="ECO:0000256" key="1">
    <source>
        <dbReference type="SAM" id="Coils"/>
    </source>
</evidence>
<gene>
    <name evidence="4" type="ORF">FCK90_00265</name>
</gene>
<dbReference type="EMBL" id="SZWF01000001">
    <property type="protein sequence ID" value="KAA9395506.1"/>
    <property type="molecule type" value="Genomic_DNA"/>
</dbReference>
<protein>
    <submittedName>
        <fullName evidence="4">DUF2813 domain-containing protein</fullName>
    </submittedName>
</protein>
<evidence type="ECO:0000256" key="2">
    <source>
        <dbReference type="SAM" id="MobiDB-lite"/>
    </source>
</evidence>
<dbReference type="InterPro" id="IPR041685">
    <property type="entry name" value="AAA_GajA/Old/RecF-like"/>
</dbReference>
<dbReference type="Proteomes" id="UP000325957">
    <property type="component" value="Unassembled WGS sequence"/>
</dbReference>
<feature type="domain" description="Endonuclease GajA/Old nuclease/RecF-like AAA" evidence="3">
    <location>
        <begin position="1"/>
        <end position="67"/>
    </location>
</feature>
<dbReference type="RefSeq" id="WP_158032316.1">
    <property type="nucleotide sequence ID" value="NZ_ML708610.1"/>
</dbReference>
<dbReference type="PANTHER" id="PTHR41259">
    <property type="entry name" value="DOUBLE-STRAND BREAK REPAIR RAD50 ATPASE, PUTATIVE-RELATED"/>
    <property type="match status" value="1"/>
</dbReference>
<comment type="caution">
    <text evidence="4">The sequence shown here is derived from an EMBL/GenBank/DDBJ whole genome shotgun (WGS) entry which is preliminary data.</text>
</comment>
<feature type="region of interest" description="Disordered" evidence="2">
    <location>
        <begin position="539"/>
        <end position="577"/>
    </location>
</feature>
<accession>A0A5J5L341</accession>
<reference evidence="4 5" key="1">
    <citation type="submission" date="2019-05" db="EMBL/GenBank/DDBJ databases">
        <title>Kocuria coralli sp. nov., a novel actinobacterium isolated from coral reef seawater.</title>
        <authorList>
            <person name="Li J."/>
        </authorList>
    </citation>
    <scope>NUCLEOTIDE SEQUENCE [LARGE SCALE GENOMIC DNA]</scope>
    <source>
        <strain evidence="4 5">SCSIO 13007</strain>
    </source>
</reference>
<feature type="compositionally biased region" description="Low complexity" evidence="2">
    <location>
        <begin position="315"/>
        <end position="331"/>
    </location>
</feature>
<keyword evidence="1" id="KW-0175">Coiled coil</keyword>
<sequence length="903" mass="96969">MRLHRIQLENFKGVTHREVTFPDTGIAVLIGPNEAGKSSIIEALDLLLETVPTSKSKAVLSARPEGRDVGVCVEAEFTVNEHRLRYRKRWLKSTGAELEYVAGPSAGRTATGRQAHDAVQELLDGSDRTLWNALRLLQSGARSDDFSGSTALRQALEAGGGHEADDAAVGTTVLAAARAERARYFTDHGREKAETLALRRRYRDCTERHEEAEQRLREIAAAVDTYDRKTSEARRAKEAVTSARADLETAGQAAAEVEELKRRRDAAGVALEVATDHAGRAVQDQNARASLVERLDRSARDLEQLGEDLSELRETAAQQEEAAATARGALGEAREAERTARAAEQRARAAEQRTRDAERLAELETLLADLDALAQEARTLGRHEPSGITSSTLESLEHALRAVELAEMQLQAGSAQVTVTALGQQPSATVDGIALGLETGEALRRAVTETVTVEVPRSIRVVVEPEDGLSSRQAVLRRAADALESALAAAGVATVREAREALERDRENERRVGALKERRRLVLQRRDETALREEHRTLAAALGGENAEKSGDGAGPGNGPDPALPPDAPGTGATGSADLPALRVAVEEAAALAEEARESSLRCEQALQRADTAAGEARTVLARAITEVESGQRVLADHSEQLQEARSKASDASLTAAVEETAAAQAAAQATVTDLETRWAEANAEQVLGLARGHQTRLDHALAMLETAQAERSRAEGALDGLDRDARQREYDAALTEARAVARELTAHLRRAAAAGLLADTLEDYQAQAHRRYNAPFRRQLESLGRTVFGSTFEVELADDLTITRRGLKGTWLEVSALSTGAREQLDVLIRLAVATLVDPDDGVPVILDDTLGHSDPNRLVSLSSALEAAGTRAQVILLTATPDRFASVPGATTIRVDDPARG</sequence>
<organism evidence="4 5">
    <name type="scientific">Kocuria coralli</name>
    <dbReference type="NCBI Taxonomy" id="1461025"/>
    <lineage>
        <taxon>Bacteria</taxon>
        <taxon>Bacillati</taxon>
        <taxon>Actinomycetota</taxon>
        <taxon>Actinomycetes</taxon>
        <taxon>Micrococcales</taxon>
        <taxon>Micrococcaceae</taxon>
        <taxon>Kocuria</taxon>
    </lineage>
</organism>
<feature type="coiled-coil region" evidence="1">
    <location>
        <begin position="628"/>
        <end position="655"/>
    </location>
</feature>
<dbReference type="AlphaFoldDB" id="A0A5J5L341"/>
<dbReference type="Gene3D" id="3.40.50.300">
    <property type="entry name" value="P-loop containing nucleotide triphosphate hydrolases"/>
    <property type="match status" value="2"/>
</dbReference>
<dbReference type="Pfam" id="PF13175">
    <property type="entry name" value="AAA_15"/>
    <property type="match status" value="1"/>
</dbReference>
<dbReference type="InterPro" id="IPR027417">
    <property type="entry name" value="P-loop_NTPase"/>
</dbReference>
<dbReference type="SUPFAM" id="SSF52540">
    <property type="entry name" value="P-loop containing nucleoside triphosphate hydrolases"/>
    <property type="match status" value="1"/>
</dbReference>
<evidence type="ECO:0000313" key="5">
    <source>
        <dbReference type="Proteomes" id="UP000325957"/>
    </source>
</evidence>
<feature type="compositionally biased region" description="Basic and acidic residues" evidence="2">
    <location>
        <begin position="332"/>
        <end position="356"/>
    </location>
</feature>
<name>A0A5J5L341_9MICC</name>
<evidence type="ECO:0000259" key="3">
    <source>
        <dbReference type="Pfam" id="PF13175"/>
    </source>
</evidence>